<evidence type="ECO:0000313" key="2">
    <source>
        <dbReference type="Proteomes" id="UP000664781"/>
    </source>
</evidence>
<protein>
    <submittedName>
        <fullName evidence="1">Uncharacterized protein</fullName>
    </submittedName>
</protein>
<proteinExistence type="predicted"/>
<dbReference type="AlphaFoldDB" id="A0A939FPY4"/>
<dbReference type="RefSeq" id="WP_207247855.1">
    <property type="nucleotide sequence ID" value="NZ_JAFMOF010000003.1"/>
</dbReference>
<reference evidence="1" key="1">
    <citation type="submission" date="2021-03" db="EMBL/GenBank/DDBJ databases">
        <title>Streptomyces strains.</title>
        <authorList>
            <person name="Lund M.B."/>
            <person name="Toerring T."/>
        </authorList>
    </citation>
    <scope>NUCLEOTIDE SEQUENCE</scope>
    <source>
        <strain evidence="1">JCM 4242</strain>
    </source>
</reference>
<dbReference type="Proteomes" id="UP000664781">
    <property type="component" value="Unassembled WGS sequence"/>
</dbReference>
<evidence type="ECO:0000313" key="1">
    <source>
        <dbReference type="EMBL" id="MBO0654739.1"/>
    </source>
</evidence>
<dbReference type="EMBL" id="JAFMOF010000003">
    <property type="protein sequence ID" value="MBO0654739.1"/>
    <property type="molecule type" value="Genomic_DNA"/>
</dbReference>
<accession>A0A939FPY4</accession>
<gene>
    <name evidence="1" type="ORF">J1792_18760</name>
</gene>
<keyword evidence="2" id="KW-1185">Reference proteome</keyword>
<organism evidence="1 2">
    <name type="scientific">Streptomyces triculaminicus</name>
    <dbReference type="NCBI Taxonomy" id="2816232"/>
    <lineage>
        <taxon>Bacteria</taxon>
        <taxon>Bacillati</taxon>
        <taxon>Actinomycetota</taxon>
        <taxon>Actinomycetes</taxon>
        <taxon>Kitasatosporales</taxon>
        <taxon>Streptomycetaceae</taxon>
        <taxon>Streptomyces</taxon>
    </lineage>
</organism>
<comment type="caution">
    <text evidence="1">The sequence shown here is derived from an EMBL/GenBank/DDBJ whole genome shotgun (WGS) entry which is preliminary data.</text>
</comment>
<name>A0A939FPY4_9ACTN</name>
<sequence length="155" mass="16865">MPEKPPRTTRYRLLEGPWGIWIELTASAATSGRPTACGDQVSDGVWLDATPVLTHPPTDRQGTRLSPGEAAWLRHGLTLAAPALTAAAPGPHTLVTVHHVRFPETDYQPEGLAAALLLWAEQEFDLPPHALAVTFDRAANRYVYPWAEALGPHPK</sequence>